<name>A0A0B6WVB9_9BACT</name>
<evidence type="ECO:0000313" key="7">
    <source>
        <dbReference type="EMBL" id="CDM64224.1"/>
    </source>
</evidence>
<dbReference type="GO" id="GO:0006508">
    <property type="term" value="P:proteolysis"/>
    <property type="evidence" value="ECO:0007669"/>
    <property type="project" value="UniProtKB-KW"/>
</dbReference>
<dbReference type="Proteomes" id="UP000031518">
    <property type="component" value="Unassembled WGS sequence"/>
</dbReference>
<dbReference type="GO" id="GO:0008233">
    <property type="term" value="F:peptidase activity"/>
    <property type="evidence" value="ECO:0007669"/>
    <property type="project" value="UniProtKB-KW"/>
</dbReference>
<dbReference type="PANTHER" id="PTHR33507">
    <property type="entry name" value="INNER MEMBRANE PROTEIN YBBJ"/>
    <property type="match status" value="1"/>
</dbReference>
<keyword evidence="8" id="KW-1185">Reference proteome</keyword>
<evidence type="ECO:0000256" key="3">
    <source>
        <dbReference type="ARBA" id="ARBA00022989"/>
    </source>
</evidence>
<accession>A0A0B6WVB9</accession>
<feature type="transmembrane region" description="Helical" evidence="5">
    <location>
        <begin position="16"/>
        <end position="32"/>
    </location>
</feature>
<sequence>MLGAGEREALAGVERIMIWILWIVFGVILIIAEIFTTGFVLLWFGIGAFIAALMSLLGFGYVVQFIAFFFVSSVLTAASRTIWAKYLFREEGGTGLKTGVDALPGKVGTVVLPSRGALNEGAVKVYGSVWTAYPVEGEAPLEAGERVIVERVQGASIYVRRFDALPEWRRSELKDKNESA</sequence>
<reference evidence="7 8" key="1">
    <citation type="submission" date="2013-12" db="EMBL/GenBank/DDBJ databases">
        <authorList>
            <person name="Stott M."/>
        </authorList>
    </citation>
    <scope>NUCLEOTIDE SEQUENCE [LARGE SCALE GENOMIC DNA]</scope>
    <source>
        <strain evidence="7 8">K22</strain>
    </source>
</reference>
<evidence type="ECO:0000256" key="4">
    <source>
        <dbReference type="ARBA" id="ARBA00023136"/>
    </source>
</evidence>
<evidence type="ECO:0000256" key="1">
    <source>
        <dbReference type="ARBA" id="ARBA00004141"/>
    </source>
</evidence>
<dbReference type="EMBL" id="CBXV010000001">
    <property type="protein sequence ID" value="CDM64224.1"/>
    <property type="molecule type" value="Genomic_DNA"/>
</dbReference>
<evidence type="ECO:0000256" key="5">
    <source>
        <dbReference type="SAM" id="Phobius"/>
    </source>
</evidence>
<dbReference type="GO" id="GO:0005886">
    <property type="term" value="C:plasma membrane"/>
    <property type="evidence" value="ECO:0007669"/>
    <property type="project" value="TreeGrafter"/>
</dbReference>
<comment type="subcellular location">
    <subcellularLocation>
        <location evidence="1">Membrane</location>
        <topology evidence="1">Multi-pass membrane protein</topology>
    </subcellularLocation>
</comment>
<reference evidence="7 8" key="2">
    <citation type="submission" date="2015-01" db="EMBL/GenBank/DDBJ databases">
        <title>Complete genome sequence of Pyrinomonas methylaliphatogenes type strain K22T.</title>
        <authorList>
            <person name="Lee K.C.Y."/>
            <person name="Power J.F."/>
            <person name="Dunfield P.F."/>
            <person name="Morgan X.C."/>
            <person name="Huttenhower C."/>
            <person name="Stott M.B."/>
        </authorList>
    </citation>
    <scope>NUCLEOTIDE SEQUENCE [LARGE SCALE GENOMIC DNA]</scope>
    <source>
        <strain evidence="7 8">K22</strain>
    </source>
</reference>
<dbReference type="PANTHER" id="PTHR33507:SF3">
    <property type="entry name" value="INNER MEMBRANE PROTEIN YBBJ"/>
    <property type="match status" value="1"/>
</dbReference>
<feature type="domain" description="NfeD-like C-terminal" evidence="6">
    <location>
        <begin position="100"/>
        <end position="161"/>
    </location>
</feature>
<evidence type="ECO:0000256" key="2">
    <source>
        <dbReference type="ARBA" id="ARBA00022692"/>
    </source>
</evidence>
<dbReference type="STRING" id="454194.PYK22_00216"/>
<evidence type="ECO:0000313" key="8">
    <source>
        <dbReference type="Proteomes" id="UP000031518"/>
    </source>
</evidence>
<dbReference type="AlphaFoldDB" id="A0A0B6WVB9"/>
<dbReference type="SUPFAM" id="SSF141322">
    <property type="entry name" value="NfeD domain-like"/>
    <property type="match status" value="1"/>
</dbReference>
<organism evidence="7 8">
    <name type="scientific">Pyrinomonas methylaliphatogenes</name>
    <dbReference type="NCBI Taxonomy" id="454194"/>
    <lineage>
        <taxon>Bacteria</taxon>
        <taxon>Pseudomonadati</taxon>
        <taxon>Acidobacteriota</taxon>
        <taxon>Blastocatellia</taxon>
        <taxon>Blastocatellales</taxon>
        <taxon>Pyrinomonadaceae</taxon>
        <taxon>Pyrinomonas</taxon>
    </lineage>
</organism>
<protein>
    <submittedName>
        <fullName evidence="7">Membrane protein implicated in regulation of membrane protease activity</fullName>
    </submittedName>
</protein>
<dbReference type="InterPro" id="IPR052165">
    <property type="entry name" value="Membrane_assoc_protease"/>
</dbReference>
<keyword evidence="2 5" id="KW-0812">Transmembrane</keyword>
<keyword evidence="7" id="KW-0645">Protease</keyword>
<dbReference type="InterPro" id="IPR002810">
    <property type="entry name" value="NfeD-like_C"/>
</dbReference>
<keyword evidence="7" id="KW-0378">Hydrolase</keyword>
<proteinExistence type="predicted"/>
<keyword evidence="4 5" id="KW-0472">Membrane</keyword>
<evidence type="ECO:0000259" key="6">
    <source>
        <dbReference type="Pfam" id="PF01957"/>
    </source>
</evidence>
<gene>
    <name evidence="7" type="ORF">PYK22_00216</name>
</gene>
<dbReference type="Pfam" id="PF01957">
    <property type="entry name" value="NfeD"/>
    <property type="match status" value="1"/>
</dbReference>
<dbReference type="Gene3D" id="2.40.50.140">
    <property type="entry name" value="Nucleic acid-binding proteins"/>
    <property type="match status" value="1"/>
</dbReference>
<dbReference type="InterPro" id="IPR012340">
    <property type="entry name" value="NA-bd_OB-fold"/>
</dbReference>
<keyword evidence="3 5" id="KW-1133">Transmembrane helix</keyword>